<sequence length="135" mass="15153">MTAFALDALLDADTYSVTDLSLSRVLLMNDARFPWVILVPRRPNCAEWLDFSSDDQQVLLQEQLRVMAVLQELTGAHKLNVANLGNMVRQFHLHIIARFETDVAWPGPVWGQGAREAYSDAEANAFVSALQQALR</sequence>
<dbReference type="OrthoDB" id="9799145at2"/>
<accession>F3L250</accession>
<protein>
    <submittedName>
        <fullName evidence="2">Diadenosine tetraphosphate hydrolase</fullName>
    </submittedName>
</protein>
<dbReference type="Gene3D" id="3.30.428.10">
    <property type="entry name" value="HIT-like"/>
    <property type="match status" value="1"/>
</dbReference>
<dbReference type="eggNOG" id="COG0537">
    <property type="taxonomic scope" value="Bacteria"/>
</dbReference>
<evidence type="ECO:0000256" key="1">
    <source>
        <dbReference type="PROSITE-ProRule" id="PRU00464"/>
    </source>
</evidence>
<keyword evidence="3" id="KW-1185">Reference proteome</keyword>
<dbReference type="AlphaFoldDB" id="F3L250"/>
<dbReference type="STRING" id="2518989.IMCC3088_1617"/>
<gene>
    <name evidence="2" type="ORF">IMCC3088_1617</name>
</gene>
<dbReference type="InterPro" id="IPR011146">
    <property type="entry name" value="HIT-like"/>
</dbReference>
<evidence type="ECO:0000313" key="3">
    <source>
        <dbReference type="Proteomes" id="UP000005615"/>
    </source>
</evidence>
<dbReference type="PROSITE" id="PS51084">
    <property type="entry name" value="HIT_2"/>
    <property type="match status" value="1"/>
</dbReference>
<proteinExistence type="predicted"/>
<keyword evidence="2" id="KW-0378">Hydrolase</keyword>
<dbReference type="EMBL" id="AEIG01000041">
    <property type="protein sequence ID" value="EGG29613.1"/>
    <property type="molecule type" value="Genomic_DNA"/>
</dbReference>
<dbReference type="GO" id="GO:0016787">
    <property type="term" value="F:hydrolase activity"/>
    <property type="evidence" value="ECO:0007669"/>
    <property type="project" value="UniProtKB-KW"/>
</dbReference>
<dbReference type="Pfam" id="PF01230">
    <property type="entry name" value="HIT"/>
    <property type="match status" value="1"/>
</dbReference>
<dbReference type="RefSeq" id="WP_009575847.1">
    <property type="nucleotide sequence ID" value="NZ_AEIG01000041.1"/>
</dbReference>
<dbReference type="InterPro" id="IPR026026">
    <property type="entry name" value="HIT_Hint"/>
</dbReference>
<comment type="caution">
    <text evidence="2">The sequence shown here is derived from an EMBL/GenBank/DDBJ whole genome shotgun (WGS) entry which is preliminary data.</text>
</comment>
<dbReference type="InterPro" id="IPR036265">
    <property type="entry name" value="HIT-like_sf"/>
</dbReference>
<reference evidence="2 3" key="1">
    <citation type="journal article" date="2011" name="J. Bacteriol.">
        <title>Genome sequence of strain IMCC3088, a proteorhodopsin-containing marine bacterium belonging to the OM60/NOR5 clade.</title>
        <authorList>
            <person name="Jang Y."/>
            <person name="Oh H.M."/>
            <person name="Kang I."/>
            <person name="Lee K."/>
            <person name="Yang S.J."/>
            <person name="Cho J.C."/>
        </authorList>
    </citation>
    <scope>NUCLEOTIDE SEQUENCE [LARGE SCALE GENOMIC DNA]</scope>
    <source>
        <strain evidence="2 3">IMCC3088</strain>
    </source>
</reference>
<name>F3L250_9GAMM</name>
<organism evidence="2 3">
    <name type="scientific">Aequoribacter fuscus</name>
    <dbReference type="NCBI Taxonomy" id="2518989"/>
    <lineage>
        <taxon>Bacteria</taxon>
        <taxon>Pseudomonadati</taxon>
        <taxon>Pseudomonadota</taxon>
        <taxon>Gammaproteobacteria</taxon>
        <taxon>Cellvibrionales</taxon>
        <taxon>Halieaceae</taxon>
        <taxon>Aequoribacter</taxon>
    </lineage>
</organism>
<evidence type="ECO:0000313" key="2">
    <source>
        <dbReference type="EMBL" id="EGG29613.1"/>
    </source>
</evidence>
<dbReference type="Proteomes" id="UP000005615">
    <property type="component" value="Unassembled WGS sequence"/>
</dbReference>
<comment type="caution">
    <text evidence="1">Lacks conserved residue(s) required for the propagation of feature annotation.</text>
</comment>
<dbReference type="PIRSF" id="PIRSF000714">
    <property type="entry name" value="HIT"/>
    <property type="match status" value="1"/>
</dbReference>
<dbReference type="SUPFAM" id="SSF54197">
    <property type="entry name" value="HIT-like"/>
    <property type="match status" value="1"/>
</dbReference>